<keyword evidence="1" id="KW-0175">Coiled coil</keyword>
<sequence length="206" mass="23610">MAADINRFERQISQCRLERAALGAQLDEFQSLTVVRSDISTQTQPDEAESAHVAHLQAKAAGLEEQLPRVQFELAAAMDVADMLRERIRSQSQSERTIREEIQKQSRIINRSVDDLKATREKVAEVEEQRDGAKNALDELQVRMVKIQELRVKVESSLAETCEDFIECRDGLRIMQQYMVKERTRTEKLKEQLRATLADNALKAKI</sequence>
<feature type="coiled-coil region" evidence="1">
    <location>
        <begin position="109"/>
        <end position="150"/>
    </location>
</feature>
<organism evidence="2 3">
    <name type="scientific">Blyttiomyces helicus</name>
    <dbReference type="NCBI Taxonomy" id="388810"/>
    <lineage>
        <taxon>Eukaryota</taxon>
        <taxon>Fungi</taxon>
        <taxon>Fungi incertae sedis</taxon>
        <taxon>Chytridiomycota</taxon>
        <taxon>Chytridiomycota incertae sedis</taxon>
        <taxon>Chytridiomycetes</taxon>
        <taxon>Chytridiomycetes incertae sedis</taxon>
        <taxon>Blyttiomyces</taxon>
    </lineage>
</organism>
<dbReference type="Proteomes" id="UP000269721">
    <property type="component" value="Unassembled WGS sequence"/>
</dbReference>
<accession>A0A4P9WAZ4</accession>
<proteinExistence type="predicted"/>
<dbReference type="EMBL" id="KZ996536">
    <property type="protein sequence ID" value="RKO88703.1"/>
    <property type="molecule type" value="Genomic_DNA"/>
</dbReference>
<dbReference type="AlphaFoldDB" id="A0A4P9WAZ4"/>
<protein>
    <submittedName>
        <fullName evidence="2">Uncharacterized protein</fullName>
    </submittedName>
</protein>
<name>A0A4P9WAZ4_9FUNG</name>
<evidence type="ECO:0000313" key="3">
    <source>
        <dbReference type="Proteomes" id="UP000269721"/>
    </source>
</evidence>
<keyword evidence="3" id="KW-1185">Reference proteome</keyword>
<reference evidence="3" key="1">
    <citation type="journal article" date="2018" name="Nat. Microbiol.">
        <title>Leveraging single-cell genomics to expand the fungal tree of life.</title>
        <authorList>
            <person name="Ahrendt S.R."/>
            <person name="Quandt C.A."/>
            <person name="Ciobanu D."/>
            <person name="Clum A."/>
            <person name="Salamov A."/>
            <person name="Andreopoulos B."/>
            <person name="Cheng J.F."/>
            <person name="Woyke T."/>
            <person name="Pelin A."/>
            <person name="Henrissat B."/>
            <person name="Reynolds N.K."/>
            <person name="Benny G.L."/>
            <person name="Smith M.E."/>
            <person name="James T.Y."/>
            <person name="Grigoriev I.V."/>
        </authorList>
    </citation>
    <scope>NUCLEOTIDE SEQUENCE [LARGE SCALE GENOMIC DNA]</scope>
</reference>
<gene>
    <name evidence="2" type="ORF">BDK51DRAFT_26733</name>
</gene>
<evidence type="ECO:0000256" key="1">
    <source>
        <dbReference type="SAM" id="Coils"/>
    </source>
</evidence>
<evidence type="ECO:0000313" key="2">
    <source>
        <dbReference type="EMBL" id="RKO88703.1"/>
    </source>
</evidence>